<sequence length="136" mass="15472">MKITKISVVVAIFSSLKFCKAPSVGYGIRQNRISEEGWVNTLDVWLQRREEIGLRLWGNPKQYSVANQHLTFPVGATVSYGSEQNMIYITNQVNVELEYLMESLDGTQYASFRLPPYQQDLVPGNAANIWVRAWGN</sequence>
<name>A0A5B0QD06_PUCGR</name>
<gene>
    <name evidence="1" type="ORF">PGT21_031960</name>
    <name evidence="2" type="ORF">PGTUg99_036576</name>
</gene>
<dbReference type="Proteomes" id="UP000324748">
    <property type="component" value="Unassembled WGS sequence"/>
</dbReference>
<evidence type="ECO:0000313" key="2">
    <source>
        <dbReference type="EMBL" id="KAA1139141.1"/>
    </source>
</evidence>
<evidence type="ECO:0000313" key="1">
    <source>
        <dbReference type="EMBL" id="KAA1110803.1"/>
    </source>
</evidence>
<accession>A0A5B0QD06</accession>
<dbReference type="EMBL" id="VDEP01000001">
    <property type="protein sequence ID" value="KAA1139141.1"/>
    <property type="molecule type" value="Genomic_DNA"/>
</dbReference>
<proteinExistence type="predicted"/>
<organism evidence="1 3">
    <name type="scientific">Puccinia graminis f. sp. tritici</name>
    <dbReference type="NCBI Taxonomy" id="56615"/>
    <lineage>
        <taxon>Eukaryota</taxon>
        <taxon>Fungi</taxon>
        <taxon>Dikarya</taxon>
        <taxon>Basidiomycota</taxon>
        <taxon>Pucciniomycotina</taxon>
        <taxon>Pucciniomycetes</taxon>
        <taxon>Pucciniales</taxon>
        <taxon>Pucciniaceae</taxon>
        <taxon>Puccinia</taxon>
    </lineage>
</organism>
<dbReference type="AlphaFoldDB" id="A0A5B0QD06"/>
<protein>
    <submittedName>
        <fullName evidence="1">Uncharacterized protein</fullName>
    </submittedName>
</protein>
<reference evidence="3 4" key="1">
    <citation type="submission" date="2019-05" db="EMBL/GenBank/DDBJ databases">
        <title>Emergence of the Ug99 lineage of the wheat stem rust pathogen through somatic hybridization.</title>
        <authorList>
            <person name="Li F."/>
            <person name="Upadhyaya N.M."/>
            <person name="Sperschneider J."/>
            <person name="Matny O."/>
            <person name="Nguyen-Phuc H."/>
            <person name="Mago R."/>
            <person name="Raley C."/>
            <person name="Miller M.E."/>
            <person name="Silverstein K.A.T."/>
            <person name="Henningsen E."/>
            <person name="Hirsch C.D."/>
            <person name="Visser B."/>
            <person name="Pretorius Z.A."/>
            <person name="Steffenson B.J."/>
            <person name="Schwessinger B."/>
            <person name="Dodds P.N."/>
            <person name="Figueroa M."/>
        </authorList>
    </citation>
    <scope>NUCLEOTIDE SEQUENCE [LARGE SCALE GENOMIC DNA]</scope>
    <source>
        <strain evidence="1">21-0</strain>
        <strain evidence="2 4">Ug99</strain>
    </source>
</reference>
<comment type="caution">
    <text evidence="1">The sequence shown here is derived from an EMBL/GenBank/DDBJ whole genome shotgun (WGS) entry which is preliminary data.</text>
</comment>
<evidence type="ECO:0000313" key="3">
    <source>
        <dbReference type="Proteomes" id="UP000324748"/>
    </source>
</evidence>
<evidence type="ECO:0000313" key="4">
    <source>
        <dbReference type="Proteomes" id="UP000325313"/>
    </source>
</evidence>
<keyword evidence="3" id="KW-1185">Reference proteome</keyword>
<dbReference type="Proteomes" id="UP000325313">
    <property type="component" value="Unassembled WGS sequence"/>
</dbReference>
<dbReference type="EMBL" id="VSWC01000027">
    <property type="protein sequence ID" value="KAA1110803.1"/>
    <property type="molecule type" value="Genomic_DNA"/>
</dbReference>